<reference evidence="1" key="1">
    <citation type="submission" date="2021-03" db="EMBL/GenBank/DDBJ databases">
        <title>Whole genome sequence of Jiella sp. CQZ9-1.</title>
        <authorList>
            <person name="Tuo L."/>
        </authorList>
    </citation>
    <scope>NUCLEOTIDE SEQUENCE</scope>
    <source>
        <strain evidence="1">CQZ9-1</strain>
    </source>
</reference>
<gene>
    <name evidence="1" type="ORF">J1C48_12465</name>
</gene>
<evidence type="ECO:0000313" key="2">
    <source>
        <dbReference type="Proteomes" id="UP000664122"/>
    </source>
</evidence>
<protein>
    <submittedName>
        <fullName evidence="1">Uncharacterized protein</fullName>
    </submittedName>
</protein>
<dbReference type="RefSeq" id="WP_207258179.1">
    <property type="nucleotide sequence ID" value="NZ_JAFMPP010000010.1"/>
</dbReference>
<dbReference type="EMBL" id="JAFMPP010000010">
    <property type="protein sequence ID" value="MBO0663396.1"/>
    <property type="molecule type" value="Genomic_DNA"/>
</dbReference>
<evidence type="ECO:0000313" key="1">
    <source>
        <dbReference type="EMBL" id="MBO0663396.1"/>
    </source>
</evidence>
<proteinExistence type="predicted"/>
<dbReference type="Proteomes" id="UP000664122">
    <property type="component" value="Unassembled WGS sequence"/>
</dbReference>
<accession>A0A939JXI3</accession>
<organism evidence="1 2">
    <name type="scientific">Jiella flava</name>
    <dbReference type="NCBI Taxonomy" id="2816857"/>
    <lineage>
        <taxon>Bacteria</taxon>
        <taxon>Pseudomonadati</taxon>
        <taxon>Pseudomonadota</taxon>
        <taxon>Alphaproteobacteria</taxon>
        <taxon>Hyphomicrobiales</taxon>
        <taxon>Aurantimonadaceae</taxon>
        <taxon>Jiella</taxon>
    </lineage>
</organism>
<sequence>MQSNQPSRTAVRVARYRADHQILKAGVIFRDPFAEKILGNARLAPKALAMALTAISRDLPSVHQARIS</sequence>
<dbReference type="AlphaFoldDB" id="A0A939JXI3"/>
<keyword evidence="2" id="KW-1185">Reference proteome</keyword>
<name>A0A939JXI3_9HYPH</name>
<comment type="caution">
    <text evidence="1">The sequence shown here is derived from an EMBL/GenBank/DDBJ whole genome shotgun (WGS) entry which is preliminary data.</text>
</comment>